<feature type="non-terminal residue" evidence="2">
    <location>
        <position position="43"/>
    </location>
</feature>
<gene>
    <name evidence="2" type="ORF">LSH36_256g01027</name>
</gene>
<protein>
    <submittedName>
        <fullName evidence="2">Uncharacterized protein</fullName>
    </submittedName>
</protein>
<evidence type="ECO:0000256" key="1">
    <source>
        <dbReference type="SAM" id="Phobius"/>
    </source>
</evidence>
<comment type="caution">
    <text evidence="2">The sequence shown here is derived from an EMBL/GenBank/DDBJ whole genome shotgun (WGS) entry which is preliminary data.</text>
</comment>
<dbReference type="EMBL" id="JAODUP010000256">
    <property type="protein sequence ID" value="KAK2154814.1"/>
    <property type="molecule type" value="Genomic_DNA"/>
</dbReference>
<keyword evidence="1" id="KW-0472">Membrane</keyword>
<sequence length="43" mass="5132">MDPVLQVLDGYCIVWMLYYRYCMDAVLYGCCTYNVIVYFRSTS</sequence>
<keyword evidence="1" id="KW-1133">Transmembrane helix</keyword>
<accession>A0AAD9JKP0</accession>
<name>A0AAD9JKP0_9ANNE</name>
<evidence type="ECO:0000313" key="2">
    <source>
        <dbReference type="EMBL" id="KAK2154814.1"/>
    </source>
</evidence>
<organism evidence="2 3">
    <name type="scientific">Paralvinella palmiformis</name>
    <dbReference type="NCBI Taxonomy" id="53620"/>
    <lineage>
        <taxon>Eukaryota</taxon>
        <taxon>Metazoa</taxon>
        <taxon>Spiralia</taxon>
        <taxon>Lophotrochozoa</taxon>
        <taxon>Annelida</taxon>
        <taxon>Polychaeta</taxon>
        <taxon>Sedentaria</taxon>
        <taxon>Canalipalpata</taxon>
        <taxon>Terebellida</taxon>
        <taxon>Terebelliformia</taxon>
        <taxon>Alvinellidae</taxon>
        <taxon>Paralvinella</taxon>
    </lineage>
</organism>
<dbReference type="AlphaFoldDB" id="A0AAD9JKP0"/>
<keyword evidence="1" id="KW-0812">Transmembrane</keyword>
<feature type="transmembrane region" description="Helical" evidence="1">
    <location>
        <begin position="18"/>
        <end position="39"/>
    </location>
</feature>
<reference evidence="2" key="1">
    <citation type="journal article" date="2023" name="Mol. Biol. Evol.">
        <title>Third-Generation Sequencing Reveals the Adaptive Role of the Epigenome in Three Deep-Sea Polychaetes.</title>
        <authorList>
            <person name="Perez M."/>
            <person name="Aroh O."/>
            <person name="Sun Y."/>
            <person name="Lan Y."/>
            <person name="Juniper S.K."/>
            <person name="Young C.R."/>
            <person name="Angers B."/>
            <person name="Qian P.Y."/>
        </authorList>
    </citation>
    <scope>NUCLEOTIDE SEQUENCE</scope>
    <source>
        <strain evidence="2">P08H-3</strain>
    </source>
</reference>
<dbReference type="Proteomes" id="UP001208570">
    <property type="component" value="Unassembled WGS sequence"/>
</dbReference>
<evidence type="ECO:0000313" key="3">
    <source>
        <dbReference type="Proteomes" id="UP001208570"/>
    </source>
</evidence>
<proteinExistence type="predicted"/>
<keyword evidence="3" id="KW-1185">Reference proteome</keyword>